<accession>A0A2Z2MKE3</accession>
<dbReference type="KEGG" id="tsl:A3L11_01045"/>
<dbReference type="OrthoDB" id="101641at2157"/>
<keyword evidence="3" id="KW-1185">Reference proteome</keyword>
<keyword evidence="1" id="KW-1133">Transmembrane helix</keyword>
<feature type="transmembrane region" description="Helical" evidence="1">
    <location>
        <begin position="55"/>
        <end position="74"/>
    </location>
</feature>
<keyword evidence="1" id="KW-0472">Membrane</keyword>
<dbReference type="Proteomes" id="UP000250125">
    <property type="component" value="Chromosome"/>
</dbReference>
<gene>
    <name evidence="2" type="ORF">A3L11_01045</name>
</gene>
<organism evidence="2 3">
    <name type="scientific">Thermococcus siculi</name>
    <dbReference type="NCBI Taxonomy" id="72803"/>
    <lineage>
        <taxon>Archaea</taxon>
        <taxon>Methanobacteriati</taxon>
        <taxon>Methanobacteriota</taxon>
        <taxon>Thermococci</taxon>
        <taxon>Thermococcales</taxon>
        <taxon>Thermococcaceae</taxon>
        <taxon>Thermococcus</taxon>
    </lineage>
</organism>
<reference evidence="2 3" key="1">
    <citation type="submission" date="2016-04" db="EMBL/GenBank/DDBJ databases">
        <title>Complete genome sequence of Thermococcus siculi type strain RG-20.</title>
        <authorList>
            <person name="Oger P.M."/>
        </authorList>
    </citation>
    <scope>NUCLEOTIDE SEQUENCE [LARGE SCALE GENOMIC DNA]</scope>
    <source>
        <strain evidence="2 3">RG-20</strain>
    </source>
</reference>
<dbReference type="GeneID" id="33316782"/>
<evidence type="ECO:0000313" key="3">
    <source>
        <dbReference type="Proteomes" id="UP000250125"/>
    </source>
</evidence>
<dbReference type="RefSeq" id="WP_088855127.1">
    <property type="nucleotide sequence ID" value="NZ_CP015103.1"/>
</dbReference>
<feature type="transmembrane region" description="Helical" evidence="1">
    <location>
        <begin position="31"/>
        <end position="48"/>
    </location>
</feature>
<keyword evidence="1" id="KW-0812">Transmembrane</keyword>
<evidence type="ECO:0000256" key="1">
    <source>
        <dbReference type="SAM" id="Phobius"/>
    </source>
</evidence>
<protein>
    <submittedName>
        <fullName evidence="2">Uncharacterized protein</fullName>
    </submittedName>
</protein>
<dbReference type="AlphaFoldDB" id="A0A2Z2MKE3"/>
<name>A0A2Z2MKE3_9EURY</name>
<sequence length="108" mass="11578">MRPKVAIVSFFSLLALFFYGIGLIGGDPSDIAGYGLIGTVHLAFAIGIHRGHETIVDLSAYLALLDMLFGLLWIMVGLSLPAFTLTLLSALVLVVLADEDVRTELKMG</sequence>
<evidence type="ECO:0000313" key="2">
    <source>
        <dbReference type="EMBL" id="ASJ07881.1"/>
    </source>
</evidence>
<proteinExistence type="predicted"/>
<feature type="transmembrane region" description="Helical" evidence="1">
    <location>
        <begin position="7"/>
        <end position="25"/>
    </location>
</feature>
<dbReference type="EMBL" id="CP015103">
    <property type="protein sequence ID" value="ASJ07881.1"/>
    <property type="molecule type" value="Genomic_DNA"/>
</dbReference>